<gene>
    <name evidence="2" type="ORF">UN63_07750</name>
</gene>
<feature type="region of interest" description="Disordered" evidence="1">
    <location>
        <begin position="41"/>
        <end position="69"/>
    </location>
</feature>
<evidence type="ECO:0000313" key="3">
    <source>
        <dbReference type="Proteomes" id="UP000242231"/>
    </source>
</evidence>
<evidence type="ECO:0008006" key="4">
    <source>
        <dbReference type="Google" id="ProtNLM"/>
    </source>
</evidence>
<reference evidence="3" key="1">
    <citation type="submission" date="2016-11" db="EMBL/GenBank/DDBJ databases">
        <authorList>
            <person name="Sisinthy S."/>
            <person name="Ara S."/>
            <person name="Gundlapally S.R."/>
        </authorList>
    </citation>
    <scope>NUCLEOTIDE SEQUENCE [LARGE SCALE GENOMIC DNA]</scope>
    <source>
        <strain evidence="3">V1-41</strain>
    </source>
</reference>
<feature type="region of interest" description="Disordered" evidence="1">
    <location>
        <begin position="108"/>
        <end position="131"/>
    </location>
</feature>
<dbReference type="Proteomes" id="UP000242231">
    <property type="component" value="Unassembled WGS sequence"/>
</dbReference>
<evidence type="ECO:0000313" key="2">
    <source>
        <dbReference type="EMBL" id="PPL16807.1"/>
    </source>
</evidence>
<dbReference type="EMBL" id="MPZM01000012">
    <property type="protein sequence ID" value="PPL16807.1"/>
    <property type="molecule type" value="Genomic_DNA"/>
</dbReference>
<sequence length="220" mass="25037">MIAFDLKGAVSVSDRLKLAMMPPERRKRLLEKVMRQAVKDTKANLKAQQGPDGQPWPKRQQGRKKMLRKMGRGLKVQVSKNEGTAAWKDKKAGQNAFKHQYGLPEIYTKAKARKRSGKSKDAADPDGPATRHQARLLRRLGYSITVGKKVKRTRKPGLAWIQKNMSFEQAGQTLKMLIAEKRNKRAGKTSWEIKVPARPFMELDPQLVINALAAEFNRRR</sequence>
<feature type="compositionally biased region" description="Basic residues" evidence="1">
    <location>
        <begin position="60"/>
        <end position="69"/>
    </location>
</feature>
<protein>
    <recommendedName>
        <fullName evidence="4">Phage virion morphogenesis protein</fullName>
    </recommendedName>
</protein>
<organism evidence="2 3">
    <name type="scientific">Oceanisphaera arctica</name>
    <dbReference type="NCBI Taxonomy" id="641510"/>
    <lineage>
        <taxon>Bacteria</taxon>
        <taxon>Pseudomonadati</taxon>
        <taxon>Pseudomonadota</taxon>
        <taxon>Gammaproteobacteria</taxon>
        <taxon>Aeromonadales</taxon>
        <taxon>Aeromonadaceae</taxon>
        <taxon>Oceanisphaera</taxon>
    </lineage>
</organism>
<accession>A0A2P5TMZ7</accession>
<keyword evidence="3" id="KW-1185">Reference proteome</keyword>
<dbReference type="OrthoDB" id="5676651at2"/>
<dbReference type="AlphaFoldDB" id="A0A2P5TMZ7"/>
<evidence type="ECO:0000256" key="1">
    <source>
        <dbReference type="SAM" id="MobiDB-lite"/>
    </source>
</evidence>
<name>A0A2P5TMZ7_9GAMM</name>
<dbReference type="RefSeq" id="WP_104486203.1">
    <property type="nucleotide sequence ID" value="NZ_BMYB01000002.1"/>
</dbReference>
<proteinExistence type="predicted"/>
<comment type="caution">
    <text evidence="2">The sequence shown here is derived from an EMBL/GenBank/DDBJ whole genome shotgun (WGS) entry which is preliminary data.</text>
</comment>
<dbReference type="InterPro" id="IPR006522">
    <property type="entry name" value="Phage_virion_morphogenesis"/>
</dbReference>
<dbReference type="Pfam" id="PF05069">
    <property type="entry name" value="Phage_tail_S"/>
    <property type="match status" value="1"/>
</dbReference>